<evidence type="ECO:0000313" key="10">
    <source>
        <dbReference type="Ensembl" id="ENSNMLP00000027229.1"/>
    </source>
</evidence>
<feature type="compositionally biased region" description="Acidic residues" evidence="8">
    <location>
        <begin position="114"/>
        <end position="123"/>
    </location>
</feature>
<evidence type="ECO:0000256" key="2">
    <source>
        <dbReference type="ARBA" id="ARBA00022723"/>
    </source>
</evidence>
<dbReference type="InterPro" id="IPR051643">
    <property type="entry name" value="Transcr_Reg_ZincFinger"/>
</dbReference>
<feature type="compositionally biased region" description="Polar residues" evidence="8">
    <location>
        <begin position="124"/>
        <end position="136"/>
    </location>
</feature>
<keyword evidence="11" id="KW-1185">Reference proteome</keyword>
<feature type="domain" description="C2H2-type" evidence="9">
    <location>
        <begin position="284"/>
        <end position="306"/>
    </location>
</feature>
<sequence>MFLQVMAAEMSCLTGVDADDKDADPEINALTLMQEPLRMTTCTDSFTKSLCQSNSVLDVLSSEDMLSPVGLGNGPSVHQPTEAHELNSFSNDKDEEKNITPLKTVQELGGMWDFDIDSPEDSSDNFNSPSNLSWDSPRTLCREEPKEEAPPPDIPKRRKRKMDMVVMVDPSEELFPPDDEDQFPVKKGRKPRMSPSRMSPSRKESKYTNGTVKPIKHVLYSPPTTNSKQNSLDHELSPLKSRLSINSYSEKPLQYPCLKCNLVFKKQHLLDYHMKSHTEQLRPYVCKECGKSFKKGVLLIEHMAVHKQNLNVEKKSSKDKPQLLYCPQCSFGTRCPNEFVQHAKTHQKDKRNIYYKCEKCNFTTDDESFLKKHNIMQHTVLSPKKTVEKKTEKEIFTCNICSSYKTFSKLVFKSIYYDAMISRWKSTKLNMLDESINVLLSRQRRGPMAIDQGKEANGNSSEKDPYELPESPLSQNDHVPSERNQDPSFKRKRSSLCHFSSRRMSMRGALQASKKLYEKIKNEEQDPSDVEIKDEDTDDELVIEHDSVQPQNSTEDDAAPPSNSDRKNCPYCSSFFESGVGLSNHIRGHLHRIGLNYKARHKMSADKVATSEEKPRVGMGTEPRYHNEPQKDTDSEQTVKIIHSCPLCGDFFDNRTGQANHIRGHLKKLGKGLIAKHRSPLLLLRELMRDKNEYKRALEIIGKNNHVQHRPSSKLSDFHSFTPRSTDSVKDNCTDAKPLTPKLSFDDIISEKANQRPIRTTKIHSLATPQRMRPGPKKKILPLTQTPEEMYRLTCRFCDLVFQGPLSVQEDWVKHLQRHIMNTSVPHTGLAMTEVSSQLQQYAQATHVTYSMF</sequence>
<feature type="compositionally biased region" description="Basic and acidic residues" evidence="8">
    <location>
        <begin position="623"/>
        <end position="634"/>
    </location>
</feature>
<dbReference type="Proteomes" id="UP000694523">
    <property type="component" value="Unplaced"/>
</dbReference>
<evidence type="ECO:0000256" key="7">
    <source>
        <dbReference type="PROSITE-ProRule" id="PRU00042"/>
    </source>
</evidence>
<dbReference type="InterPro" id="IPR055125">
    <property type="entry name" value="Wiz_C_Znf"/>
</dbReference>
<name>A0A8C6TZ60_9GOBI</name>
<organism evidence="10 11">
    <name type="scientific">Neogobius melanostomus</name>
    <name type="common">round goby</name>
    <dbReference type="NCBI Taxonomy" id="47308"/>
    <lineage>
        <taxon>Eukaryota</taxon>
        <taxon>Metazoa</taxon>
        <taxon>Chordata</taxon>
        <taxon>Craniata</taxon>
        <taxon>Vertebrata</taxon>
        <taxon>Euteleostomi</taxon>
        <taxon>Actinopterygii</taxon>
        <taxon>Neopterygii</taxon>
        <taxon>Teleostei</taxon>
        <taxon>Neoteleostei</taxon>
        <taxon>Acanthomorphata</taxon>
        <taxon>Gobiaria</taxon>
        <taxon>Gobiiformes</taxon>
        <taxon>Gobioidei</taxon>
        <taxon>Gobiidae</taxon>
        <taxon>Benthophilinae</taxon>
        <taxon>Neogobiini</taxon>
        <taxon>Neogobius</taxon>
    </lineage>
</organism>
<feature type="compositionally biased region" description="Basic and acidic residues" evidence="8">
    <location>
        <begin position="479"/>
        <end position="489"/>
    </location>
</feature>
<dbReference type="Ensembl" id="ENSNMLT00000030429.1">
    <property type="protein sequence ID" value="ENSNMLP00000027229.1"/>
    <property type="gene ID" value="ENSNMLG00000017358.1"/>
</dbReference>
<dbReference type="PROSITE" id="PS00028">
    <property type="entry name" value="ZINC_FINGER_C2H2_1"/>
    <property type="match status" value="4"/>
</dbReference>
<dbReference type="SUPFAM" id="SSF57667">
    <property type="entry name" value="beta-beta-alpha zinc fingers"/>
    <property type="match status" value="1"/>
</dbReference>
<dbReference type="InterPro" id="IPR036236">
    <property type="entry name" value="Znf_C2H2_sf"/>
</dbReference>
<dbReference type="PANTHER" id="PTHR24396:SF25">
    <property type="entry name" value="ZINC FINGER PROTEIN 644"/>
    <property type="match status" value="1"/>
</dbReference>
<feature type="region of interest" description="Disordered" evidence="8">
    <location>
        <begin position="447"/>
        <end position="494"/>
    </location>
</feature>
<accession>A0A8C6TZ60</accession>
<dbReference type="PANTHER" id="PTHR24396">
    <property type="entry name" value="ZINC FINGER PROTEIN"/>
    <property type="match status" value="1"/>
</dbReference>
<evidence type="ECO:0000313" key="11">
    <source>
        <dbReference type="Proteomes" id="UP000694523"/>
    </source>
</evidence>
<dbReference type="GO" id="GO:0000978">
    <property type="term" value="F:RNA polymerase II cis-regulatory region sequence-specific DNA binding"/>
    <property type="evidence" value="ECO:0007669"/>
    <property type="project" value="TreeGrafter"/>
</dbReference>
<keyword evidence="2" id="KW-0479">Metal-binding</keyword>
<evidence type="ECO:0000256" key="1">
    <source>
        <dbReference type="ARBA" id="ARBA00004123"/>
    </source>
</evidence>
<dbReference type="GO" id="GO:0000981">
    <property type="term" value="F:DNA-binding transcription factor activity, RNA polymerase II-specific"/>
    <property type="evidence" value="ECO:0007669"/>
    <property type="project" value="TreeGrafter"/>
</dbReference>
<feature type="region of interest" description="Disordered" evidence="8">
    <location>
        <begin position="112"/>
        <end position="233"/>
    </location>
</feature>
<dbReference type="PROSITE" id="PS50157">
    <property type="entry name" value="ZINC_FINGER_C2H2_2"/>
    <property type="match status" value="3"/>
</dbReference>
<feature type="region of interest" description="Disordered" evidence="8">
    <location>
        <begin position="605"/>
        <end position="637"/>
    </location>
</feature>
<dbReference type="GO" id="GO:0008270">
    <property type="term" value="F:zinc ion binding"/>
    <property type="evidence" value="ECO:0007669"/>
    <property type="project" value="UniProtKB-KW"/>
</dbReference>
<keyword evidence="3" id="KW-0677">Repeat</keyword>
<protein>
    <recommendedName>
        <fullName evidence="9">C2H2-type domain-containing protein</fullName>
    </recommendedName>
</protein>
<reference evidence="10" key="1">
    <citation type="submission" date="2025-08" db="UniProtKB">
        <authorList>
            <consortium name="Ensembl"/>
        </authorList>
    </citation>
    <scope>IDENTIFICATION</scope>
</reference>
<dbReference type="FunFam" id="3.30.160.60:FF:000100">
    <property type="entry name" value="Zinc finger 45-like"/>
    <property type="match status" value="1"/>
</dbReference>
<feature type="domain" description="C2H2-type" evidence="9">
    <location>
        <begin position="355"/>
        <end position="383"/>
    </location>
</feature>
<dbReference type="SMART" id="SM00355">
    <property type="entry name" value="ZnF_C2H2"/>
    <property type="match status" value="7"/>
</dbReference>
<feature type="region of interest" description="Disordered" evidence="8">
    <location>
        <begin position="544"/>
        <end position="565"/>
    </location>
</feature>
<proteinExistence type="predicted"/>
<evidence type="ECO:0000259" key="9">
    <source>
        <dbReference type="PROSITE" id="PS50157"/>
    </source>
</evidence>
<dbReference type="Pfam" id="PF23015">
    <property type="entry name" value="zf-WIZ"/>
    <property type="match status" value="1"/>
</dbReference>
<keyword evidence="6" id="KW-0539">Nucleus</keyword>
<dbReference type="Pfam" id="PF00096">
    <property type="entry name" value="zf-C2H2"/>
    <property type="match status" value="1"/>
</dbReference>
<feature type="compositionally biased region" description="Basic and acidic residues" evidence="8">
    <location>
        <begin position="605"/>
        <end position="616"/>
    </location>
</feature>
<evidence type="ECO:0000256" key="8">
    <source>
        <dbReference type="SAM" id="MobiDB-lite"/>
    </source>
</evidence>
<evidence type="ECO:0000256" key="6">
    <source>
        <dbReference type="ARBA" id="ARBA00023242"/>
    </source>
</evidence>
<dbReference type="Gene3D" id="3.30.160.60">
    <property type="entry name" value="Classic Zinc Finger"/>
    <property type="match status" value="2"/>
</dbReference>
<evidence type="ECO:0000256" key="3">
    <source>
        <dbReference type="ARBA" id="ARBA00022737"/>
    </source>
</evidence>
<reference evidence="10" key="2">
    <citation type="submission" date="2025-09" db="UniProtKB">
        <authorList>
            <consortium name="Ensembl"/>
        </authorList>
    </citation>
    <scope>IDENTIFICATION</scope>
</reference>
<evidence type="ECO:0000256" key="4">
    <source>
        <dbReference type="ARBA" id="ARBA00022771"/>
    </source>
</evidence>
<keyword evidence="4 7" id="KW-0863">Zinc-finger</keyword>
<feature type="compositionally biased region" description="Basic and acidic residues" evidence="8">
    <location>
        <begin position="140"/>
        <end position="149"/>
    </location>
</feature>
<keyword evidence="5" id="KW-0862">Zinc</keyword>
<feature type="domain" description="C2H2-type" evidence="9">
    <location>
        <begin position="255"/>
        <end position="282"/>
    </location>
</feature>
<evidence type="ECO:0000256" key="5">
    <source>
        <dbReference type="ARBA" id="ARBA00022833"/>
    </source>
</evidence>
<feature type="compositionally biased region" description="Acidic residues" evidence="8">
    <location>
        <begin position="170"/>
        <end position="182"/>
    </location>
</feature>
<dbReference type="AlphaFoldDB" id="A0A8C6TZ60"/>
<dbReference type="GO" id="GO:0005634">
    <property type="term" value="C:nucleus"/>
    <property type="evidence" value="ECO:0007669"/>
    <property type="project" value="UniProtKB-SubCell"/>
</dbReference>
<dbReference type="InterPro" id="IPR013087">
    <property type="entry name" value="Znf_C2H2_type"/>
</dbReference>
<comment type="subcellular location">
    <subcellularLocation>
        <location evidence="1">Nucleus</location>
    </subcellularLocation>
</comment>